<evidence type="ECO:0000259" key="5">
    <source>
        <dbReference type="Pfam" id="PF25963"/>
    </source>
</evidence>
<dbReference type="Gene3D" id="1.10.287.470">
    <property type="entry name" value="Helix hairpin bin"/>
    <property type="match status" value="2"/>
</dbReference>
<dbReference type="PANTHER" id="PTHR30386:SF19">
    <property type="entry name" value="MULTIDRUG EXPORT PROTEIN EMRA-RELATED"/>
    <property type="match status" value="1"/>
</dbReference>
<dbReference type="Proteomes" id="UP000248631">
    <property type="component" value="Unassembled WGS sequence"/>
</dbReference>
<organism evidence="6 7">
    <name type="scientific">Herbaspirillum rubrisubalbicans</name>
    <dbReference type="NCBI Taxonomy" id="80842"/>
    <lineage>
        <taxon>Bacteria</taxon>
        <taxon>Pseudomonadati</taxon>
        <taxon>Pseudomonadota</taxon>
        <taxon>Betaproteobacteria</taxon>
        <taxon>Burkholderiales</taxon>
        <taxon>Oxalobacteraceae</taxon>
        <taxon>Herbaspirillum</taxon>
    </lineage>
</organism>
<gene>
    <name evidence="6" type="ORF">RB24_20115</name>
</gene>
<dbReference type="EMBL" id="JUGD01000025">
    <property type="protein sequence ID" value="RAM62620.1"/>
    <property type="molecule type" value="Genomic_DNA"/>
</dbReference>
<sequence>MSNDKTSAAPPLGSSATPPSPRRKRLLIGLAATCAVAAAGTGAWYWLVGRWSESTDNAYVQADVVDINAQVSGTVIAIHADDGDQVAAGKLLVKLDSDDAEVALAAARAELATTVRKVRGLYSQEVAQGNHIASAQADLAAKEALEEQARADLARRSELARSGAVSHEEVAHLKDALNTTMAATRAARASLQAIEAQHRISLAMVDETRIVTHPDVQAAGARVKAAYVNLSRMQVPAPVRGNVAKRTVQLGQRVQAGSPLMAVIPLERVWVDANFTETQIRRMKVGQAVTLTSDIYGRDVTYQGRIQSLGAGTGSAFALLPPQNATGNWIKVVQRLPVRIALNDLQQLQRYPLRVGVSMHARVDLHDDVIATKDTVAQAEQHTDVYGERLSQADALIDSIIQANLAGSKNARSAQ</sequence>
<feature type="region of interest" description="Disordered" evidence="2">
    <location>
        <begin position="1"/>
        <end position="21"/>
    </location>
</feature>
<evidence type="ECO:0000313" key="6">
    <source>
        <dbReference type="EMBL" id="RAM62620.1"/>
    </source>
</evidence>
<dbReference type="InterPro" id="IPR050739">
    <property type="entry name" value="MFP"/>
</dbReference>
<dbReference type="RefSeq" id="WP_026052044.1">
    <property type="nucleotide sequence ID" value="NZ_JUGD01000025.1"/>
</dbReference>
<accession>A0ABX9BXV1</accession>
<dbReference type="Pfam" id="PF25885">
    <property type="entry name" value="HH_EMRA"/>
    <property type="match status" value="1"/>
</dbReference>
<protein>
    <submittedName>
        <fullName evidence="6">Hemolysin D</fullName>
    </submittedName>
</protein>
<evidence type="ECO:0000259" key="4">
    <source>
        <dbReference type="Pfam" id="PF25885"/>
    </source>
</evidence>
<dbReference type="PANTHER" id="PTHR30386">
    <property type="entry name" value="MEMBRANE FUSION SUBUNIT OF EMRAB-TOLC MULTIDRUG EFFLUX PUMP"/>
    <property type="match status" value="1"/>
</dbReference>
<name>A0ABX9BXV1_9BURK</name>
<evidence type="ECO:0000313" key="7">
    <source>
        <dbReference type="Proteomes" id="UP000248631"/>
    </source>
</evidence>
<dbReference type="Gene3D" id="2.40.50.100">
    <property type="match status" value="1"/>
</dbReference>
<dbReference type="InterPro" id="IPR058634">
    <property type="entry name" value="AaeA-lik-b-barrel"/>
</dbReference>
<dbReference type="SUPFAM" id="SSF111369">
    <property type="entry name" value="HlyD-like secretion proteins"/>
    <property type="match status" value="2"/>
</dbReference>
<dbReference type="Pfam" id="PF25963">
    <property type="entry name" value="Beta-barrel_AAEA"/>
    <property type="match status" value="1"/>
</dbReference>
<proteinExistence type="predicted"/>
<keyword evidence="7" id="KW-1185">Reference proteome</keyword>
<feature type="domain" description="p-hydroxybenzoic acid efflux pump subunit AaeA-like beta-barrel" evidence="5">
    <location>
        <begin position="270"/>
        <end position="352"/>
    </location>
</feature>
<feature type="transmembrane region" description="Helical" evidence="3">
    <location>
        <begin position="26"/>
        <end position="47"/>
    </location>
</feature>
<comment type="subcellular location">
    <subcellularLocation>
        <location evidence="1">Cell envelope</location>
    </subcellularLocation>
</comment>
<evidence type="ECO:0000256" key="1">
    <source>
        <dbReference type="ARBA" id="ARBA00004196"/>
    </source>
</evidence>
<dbReference type="InterPro" id="IPR058633">
    <property type="entry name" value="EmrA/FarA_HH"/>
</dbReference>
<dbReference type="Gene3D" id="2.40.30.170">
    <property type="match status" value="1"/>
</dbReference>
<reference evidence="6 7" key="1">
    <citation type="submission" date="2014-12" db="EMBL/GenBank/DDBJ databases">
        <title>Complete genome sequence of Herbaspirillum rubrisubalbicans Os38.</title>
        <authorList>
            <person name="Chen M."/>
            <person name="An Q."/>
        </authorList>
    </citation>
    <scope>NUCLEOTIDE SEQUENCE [LARGE SCALE GENOMIC DNA]</scope>
    <source>
        <strain evidence="6 7">Os38</strain>
    </source>
</reference>
<comment type="caution">
    <text evidence="6">The sequence shown here is derived from an EMBL/GenBank/DDBJ whole genome shotgun (WGS) entry which is preliminary data.</text>
</comment>
<evidence type="ECO:0000256" key="3">
    <source>
        <dbReference type="SAM" id="Phobius"/>
    </source>
</evidence>
<evidence type="ECO:0000256" key="2">
    <source>
        <dbReference type="SAM" id="MobiDB-lite"/>
    </source>
</evidence>
<feature type="domain" description="Multidrug export protein EmrA/FarA alpha-helical hairpin" evidence="4">
    <location>
        <begin position="99"/>
        <end position="232"/>
    </location>
</feature>
<keyword evidence="3" id="KW-0472">Membrane</keyword>
<keyword evidence="3" id="KW-1133">Transmembrane helix</keyword>
<keyword evidence="3" id="KW-0812">Transmembrane</keyword>